<feature type="region of interest" description="Disordered" evidence="6">
    <location>
        <begin position="217"/>
        <end position="244"/>
    </location>
</feature>
<keyword evidence="4" id="KW-0238">DNA-binding</keyword>
<dbReference type="InterPro" id="IPR050336">
    <property type="entry name" value="Chromosome_partition/occlusion"/>
</dbReference>
<dbReference type="Proteomes" id="UP000183104">
    <property type="component" value="Unassembled WGS sequence"/>
</dbReference>
<dbReference type="Pfam" id="PF23552">
    <property type="entry name" value="ParB_C"/>
    <property type="match status" value="1"/>
</dbReference>
<dbReference type="Pfam" id="PF17762">
    <property type="entry name" value="HTH_ParB"/>
    <property type="match status" value="1"/>
</dbReference>
<evidence type="ECO:0000313" key="8">
    <source>
        <dbReference type="EMBL" id="SCY23690.1"/>
    </source>
</evidence>
<gene>
    <name evidence="8" type="ORF">SAMN05661077_1544</name>
</gene>
<protein>
    <recommendedName>
        <fullName evidence="2">Probable chromosome-partitioning protein ParB</fullName>
    </recommendedName>
</protein>
<comment type="similarity">
    <text evidence="1">Belongs to the ParB family.</text>
</comment>
<feature type="domain" description="ParB-like N-terminal" evidence="7">
    <location>
        <begin position="30"/>
        <end position="121"/>
    </location>
</feature>
<dbReference type="Gene3D" id="1.10.10.2830">
    <property type="match status" value="1"/>
</dbReference>
<dbReference type="InterPro" id="IPR041468">
    <property type="entry name" value="HTH_ParB/Spo0J"/>
</dbReference>
<dbReference type="FunFam" id="3.90.1530.30:FF:000001">
    <property type="entry name" value="Chromosome partitioning protein ParB"/>
    <property type="match status" value="1"/>
</dbReference>
<evidence type="ECO:0000259" key="7">
    <source>
        <dbReference type="SMART" id="SM00470"/>
    </source>
</evidence>
<name>A0A0P9CQA4_9GAMM</name>
<sequence>MSKRRLGRGLDSLLGDDYEEAPEAAETEVQWVPVDMIRPGTYQPRKQMNDDALRELAESIRSQGIVQPLVVRRREEGGEYELIAGERRWRAAQLAGFESVPAMIRTLADEQALEIALIENIQREELNPMEEARAFDRLVSEFDMTHEAIAERVGRNRATISNTLRLLRLPDPVHRALEEGTLRMGHARALLALEGHERLGEVAQEVVQKGMSVRATEDRVRKTLQEAESGEGQEAKPGGAVRKDPDIERLEQDLGERLATRVRITQRKNRGKLEIEYTSVDELEDIVARIRPEPGD</sequence>
<dbReference type="InterPro" id="IPR004437">
    <property type="entry name" value="ParB/RepB/Spo0J"/>
</dbReference>
<evidence type="ECO:0000256" key="3">
    <source>
        <dbReference type="ARBA" id="ARBA00022829"/>
    </source>
</evidence>
<dbReference type="PATRIC" id="fig|381306.5.peg.1907"/>
<dbReference type="GO" id="GO:0005694">
    <property type="term" value="C:chromosome"/>
    <property type="evidence" value="ECO:0007669"/>
    <property type="project" value="TreeGrafter"/>
</dbReference>
<evidence type="ECO:0000313" key="9">
    <source>
        <dbReference type="Proteomes" id="UP000183104"/>
    </source>
</evidence>
<dbReference type="GO" id="GO:0003677">
    <property type="term" value="F:DNA binding"/>
    <property type="evidence" value="ECO:0007669"/>
    <property type="project" value="UniProtKB-KW"/>
</dbReference>
<dbReference type="OrthoDB" id="9802051at2"/>
<evidence type="ECO:0000256" key="6">
    <source>
        <dbReference type="SAM" id="MobiDB-lite"/>
    </source>
</evidence>
<dbReference type="RefSeq" id="WP_054964910.1">
    <property type="nucleotide sequence ID" value="NZ_FMUN01000004.1"/>
</dbReference>
<evidence type="ECO:0000256" key="2">
    <source>
        <dbReference type="ARBA" id="ARBA00022372"/>
    </source>
</evidence>
<dbReference type="SMART" id="SM00470">
    <property type="entry name" value="ParB"/>
    <property type="match status" value="1"/>
</dbReference>
<dbReference type="InterPro" id="IPR057240">
    <property type="entry name" value="ParB_dimer_C"/>
</dbReference>
<dbReference type="SUPFAM" id="SSF110849">
    <property type="entry name" value="ParB/Sulfiredoxin"/>
    <property type="match status" value="1"/>
</dbReference>
<dbReference type="EMBL" id="FMUN01000004">
    <property type="protein sequence ID" value="SCY23690.1"/>
    <property type="molecule type" value="Genomic_DNA"/>
</dbReference>
<reference evidence="9" key="1">
    <citation type="submission" date="2016-10" db="EMBL/GenBank/DDBJ databases">
        <authorList>
            <person name="Varghese N."/>
        </authorList>
    </citation>
    <scope>NUCLEOTIDE SEQUENCE [LARGE SCALE GENOMIC DNA]</scope>
    <source>
        <strain evidence="9">HL 19</strain>
    </source>
</reference>
<dbReference type="GO" id="GO:0045881">
    <property type="term" value="P:positive regulation of sporulation resulting in formation of a cellular spore"/>
    <property type="evidence" value="ECO:0007669"/>
    <property type="project" value="TreeGrafter"/>
</dbReference>
<proteinExistence type="inferred from homology"/>
<comment type="function">
    <text evidence="5">Involved in chromosome partition. Localize to both poles of the predivisional cell following completion of DNA replication. Binds to the DNA origin of replication.</text>
</comment>
<dbReference type="Gene3D" id="3.90.1530.30">
    <property type="match status" value="1"/>
</dbReference>
<dbReference type="STRING" id="381306.AN478_01765"/>
<dbReference type="InterPro" id="IPR003115">
    <property type="entry name" value="ParB_N"/>
</dbReference>
<organism evidence="8 9">
    <name type="scientific">Thiohalorhabdus denitrificans</name>
    <dbReference type="NCBI Taxonomy" id="381306"/>
    <lineage>
        <taxon>Bacteria</taxon>
        <taxon>Pseudomonadati</taxon>
        <taxon>Pseudomonadota</taxon>
        <taxon>Gammaproteobacteria</taxon>
        <taxon>Thiohalorhabdales</taxon>
        <taxon>Thiohalorhabdaceae</taxon>
        <taxon>Thiohalorhabdus</taxon>
    </lineage>
</organism>
<keyword evidence="3" id="KW-0159">Chromosome partition</keyword>
<accession>A0A0P9CQA4</accession>
<dbReference type="Pfam" id="PF02195">
    <property type="entry name" value="ParB_N"/>
    <property type="match status" value="1"/>
</dbReference>
<evidence type="ECO:0000256" key="1">
    <source>
        <dbReference type="ARBA" id="ARBA00006295"/>
    </source>
</evidence>
<dbReference type="NCBIfam" id="TIGR00180">
    <property type="entry name" value="parB_part"/>
    <property type="match status" value="1"/>
</dbReference>
<dbReference type="GO" id="GO:0007059">
    <property type="term" value="P:chromosome segregation"/>
    <property type="evidence" value="ECO:0007669"/>
    <property type="project" value="UniProtKB-KW"/>
</dbReference>
<dbReference type="CDD" id="cd16393">
    <property type="entry name" value="SPO0J_N"/>
    <property type="match status" value="1"/>
</dbReference>
<dbReference type="PANTHER" id="PTHR33375:SF1">
    <property type="entry name" value="CHROMOSOME-PARTITIONING PROTEIN PARB-RELATED"/>
    <property type="match status" value="1"/>
</dbReference>
<dbReference type="FunFam" id="1.10.10.2830:FF:000001">
    <property type="entry name" value="Chromosome partitioning protein ParB"/>
    <property type="match status" value="1"/>
</dbReference>
<dbReference type="AlphaFoldDB" id="A0A0P9CQA4"/>
<dbReference type="PANTHER" id="PTHR33375">
    <property type="entry name" value="CHROMOSOME-PARTITIONING PROTEIN PARB-RELATED"/>
    <property type="match status" value="1"/>
</dbReference>
<evidence type="ECO:0000256" key="4">
    <source>
        <dbReference type="ARBA" id="ARBA00023125"/>
    </source>
</evidence>
<evidence type="ECO:0000256" key="5">
    <source>
        <dbReference type="ARBA" id="ARBA00025472"/>
    </source>
</evidence>
<dbReference type="InterPro" id="IPR036086">
    <property type="entry name" value="ParB/Sulfiredoxin_sf"/>
</dbReference>
<keyword evidence="9" id="KW-1185">Reference proteome</keyword>